<proteinExistence type="inferred from homology"/>
<dbReference type="CDD" id="cd00610">
    <property type="entry name" value="OAT_like"/>
    <property type="match status" value="1"/>
</dbReference>
<comment type="caution">
    <text evidence="7">The sequence shown here is derived from an EMBL/GenBank/DDBJ whole genome shotgun (WGS) entry which is preliminary data.</text>
</comment>
<dbReference type="InterPro" id="IPR015424">
    <property type="entry name" value="PyrdxlP-dep_Trfase"/>
</dbReference>
<comment type="similarity">
    <text evidence="5">Belongs to the class-III pyridoxal-phosphate-dependent aminotransferase family.</text>
</comment>
<dbReference type="PIRSF" id="PIRSF000521">
    <property type="entry name" value="Transaminase_4ab_Lys_Orn"/>
    <property type="match status" value="1"/>
</dbReference>
<dbReference type="Pfam" id="PF00202">
    <property type="entry name" value="Aminotran_3"/>
    <property type="match status" value="1"/>
</dbReference>
<feature type="region of interest" description="Disordered" evidence="6">
    <location>
        <begin position="1"/>
        <end position="21"/>
    </location>
</feature>
<dbReference type="SUPFAM" id="SSF53383">
    <property type="entry name" value="PLP-dependent transferases"/>
    <property type="match status" value="1"/>
</dbReference>
<accession>A0ABN2YZQ7</accession>
<evidence type="ECO:0000256" key="4">
    <source>
        <dbReference type="ARBA" id="ARBA00022898"/>
    </source>
</evidence>
<evidence type="ECO:0000313" key="8">
    <source>
        <dbReference type="Proteomes" id="UP001500575"/>
    </source>
</evidence>
<dbReference type="RefSeq" id="WP_344305741.1">
    <property type="nucleotide sequence ID" value="NZ_BAAAQQ010000014.1"/>
</dbReference>
<dbReference type="Gene3D" id="3.90.1150.10">
    <property type="entry name" value="Aspartate Aminotransferase, domain 1"/>
    <property type="match status" value="1"/>
</dbReference>
<dbReference type="PANTHER" id="PTHR11986">
    <property type="entry name" value="AMINOTRANSFERASE CLASS III"/>
    <property type="match status" value="1"/>
</dbReference>
<keyword evidence="3" id="KW-0808">Transferase</keyword>
<dbReference type="Gene3D" id="3.40.640.10">
    <property type="entry name" value="Type I PLP-dependent aspartate aminotransferase-like (Major domain)"/>
    <property type="match status" value="1"/>
</dbReference>
<reference evidence="7 8" key="1">
    <citation type="journal article" date="2019" name="Int. J. Syst. Evol. Microbiol.">
        <title>The Global Catalogue of Microorganisms (GCM) 10K type strain sequencing project: providing services to taxonomists for standard genome sequencing and annotation.</title>
        <authorList>
            <consortium name="The Broad Institute Genomics Platform"/>
            <consortium name="The Broad Institute Genome Sequencing Center for Infectious Disease"/>
            <person name="Wu L."/>
            <person name="Ma J."/>
        </authorList>
    </citation>
    <scope>NUCLEOTIDE SEQUENCE [LARGE SCALE GENOMIC DNA]</scope>
    <source>
        <strain evidence="7 8">JCM 16021</strain>
    </source>
</reference>
<name>A0ABN2YZQ7_9ACTN</name>
<evidence type="ECO:0000256" key="2">
    <source>
        <dbReference type="ARBA" id="ARBA00022576"/>
    </source>
</evidence>
<dbReference type="Proteomes" id="UP001500575">
    <property type="component" value="Unassembled WGS sequence"/>
</dbReference>
<dbReference type="InterPro" id="IPR050103">
    <property type="entry name" value="Class-III_PLP-dep_AT"/>
</dbReference>
<dbReference type="PROSITE" id="PS00600">
    <property type="entry name" value="AA_TRANSFER_CLASS_3"/>
    <property type="match status" value="1"/>
</dbReference>
<protein>
    <submittedName>
        <fullName evidence="7">Acetyl ornithine aminotransferase family protein</fullName>
    </submittedName>
</protein>
<dbReference type="PANTHER" id="PTHR11986:SF79">
    <property type="entry name" value="ACETYLORNITHINE AMINOTRANSFERASE, MITOCHONDRIAL"/>
    <property type="match status" value="1"/>
</dbReference>
<evidence type="ECO:0000256" key="3">
    <source>
        <dbReference type="ARBA" id="ARBA00022679"/>
    </source>
</evidence>
<dbReference type="InterPro" id="IPR015422">
    <property type="entry name" value="PyrdxlP-dep_Trfase_small"/>
</dbReference>
<gene>
    <name evidence="7" type="ORF">GCM10009843_41140</name>
</gene>
<keyword evidence="8" id="KW-1185">Reference proteome</keyword>
<comment type="cofactor">
    <cofactor evidence="1">
        <name>pyridoxal 5'-phosphate</name>
        <dbReference type="ChEBI" id="CHEBI:597326"/>
    </cofactor>
</comment>
<sequence>MTDDFPVSPDQAPRVSGSLPGPLSRAELDAQGEVFYAGLTHGTYPFVARRKSGWLVEDLDGNVFVDLVSSSASVPFGAGRADLVAVAAEQLAAFGNEDSHAVTNPLMSRLARRLLGVTPASLTRVDLSLNGTEAVETAVRFMRRATGRQLILGFYGGYHGESTTTAALGAEHHEIGQGTRGLGGGFVHAPYPRPFRSPFAPPRPGGSGDSTVDFIRDHLLFHAVDPREVAGVVIEPVLGSGGVVVPPASFWTALRALCDEHGWLLCLDEVKTGFGRTGQLFAAELWDLQPDLMCLGKAMGGGVMPIGAVLGTEAVLGTFDDVSTGSTWAWLPAACAVALASLDVFEAEGVLANVRALHEVSAEVLAPLVDHYEQVGDVRVQGCFVGVELVTDKVSQARAADLQEALAAAILARGVLVDSSTTTINIQPSLVMPPDLLRSALALVVDAVDEVLG</sequence>
<organism evidence="7 8">
    <name type="scientific">Nocardioides bigeumensis</name>
    <dbReference type="NCBI Taxonomy" id="433657"/>
    <lineage>
        <taxon>Bacteria</taxon>
        <taxon>Bacillati</taxon>
        <taxon>Actinomycetota</taxon>
        <taxon>Actinomycetes</taxon>
        <taxon>Propionibacteriales</taxon>
        <taxon>Nocardioidaceae</taxon>
        <taxon>Nocardioides</taxon>
    </lineage>
</organism>
<dbReference type="InterPro" id="IPR049704">
    <property type="entry name" value="Aminotrans_3_PPA_site"/>
</dbReference>
<dbReference type="EMBL" id="BAAAQQ010000014">
    <property type="protein sequence ID" value="GAA2134563.1"/>
    <property type="molecule type" value="Genomic_DNA"/>
</dbReference>
<evidence type="ECO:0000256" key="6">
    <source>
        <dbReference type="SAM" id="MobiDB-lite"/>
    </source>
</evidence>
<evidence type="ECO:0000256" key="5">
    <source>
        <dbReference type="RuleBase" id="RU003560"/>
    </source>
</evidence>
<dbReference type="GO" id="GO:0008483">
    <property type="term" value="F:transaminase activity"/>
    <property type="evidence" value="ECO:0007669"/>
    <property type="project" value="UniProtKB-KW"/>
</dbReference>
<dbReference type="InterPro" id="IPR005814">
    <property type="entry name" value="Aminotrans_3"/>
</dbReference>
<dbReference type="InterPro" id="IPR015421">
    <property type="entry name" value="PyrdxlP-dep_Trfase_major"/>
</dbReference>
<evidence type="ECO:0000256" key="1">
    <source>
        <dbReference type="ARBA" id="ARBA00001933"/>
    </source>
</evidence>
<evidence type="ECO:0000313" key="7">
    <source>
        <dbReference type="EMBL" id="GAA2134563.1"/>
    </source>
</evidence>
<keyword evidence="2 7" id="KW-0032">Aminotransferase</keyword>
<keyword evidence="4 5" id="KW-0663">Pyridoxal phosphate</keyword>